<name>A0A2S7KRX7_9FLAO</name>
<feature type="signal peptide" evidence="1">
    <location>
        <begin position="1"/>
        <end position="18"/>
    </location>
</feature>
<reference evidence="2 3" key="1">
    <citation type="submission" date="2016-11" db="EMBL/GenBank/DDBJ databases">
        <title>Trade-off between light-utilization and light-protection in marine flavobacteria.</title>
        <authorList>
            <person name="Kumagai Y."/>
        </authorList>
    </citation>
    <scope>NUCLEOTIDE SEQUENCE [LARGE SCALE GENOMIC DNA]</scope>
    <source>
        <strain evidence="2 3">NBRC 107741</strain>
    </source>
</reference>
<comment type="caution">
    <text evidence="2">The sequence shown here is derived from an EMBL/GenBank/DDBJ whole genome shotgun (WGS) entry which is preliminary data.</text>
</comment>
<accession>A0A2S7KRX7</accession>
<protein>
    <submittedName>
        <fullName evidence="2">Uncharacterized protein</fullName>
    </submittedName>
</protein>
<dbReference type="Proteomes" id="UP000239800">
    <property type="component" value="Unassembled WGS sequence"/>
</dbReference>
<dbReference type="AlphaFoldDB" id="A0A2S7KRX7"/>
<dbReference type="RefSeq" id="WP_104813320.1">
    <property type="nucleotide sequence ID" value="NZ_MQUB01000001.1"/>
</dbReference>
<evidence type="ECO:0000313" key="3">
    <source>
        <dbReference type="Proteomes" id="UP000239800"/>
    </source>
</evidence>
<proteinExistence type="predicted"/>
<dbReference type="EMBL" id="MQUB01000001">
    <property type="protein sequence ID" value="PQB05382.1"/>
    <property type="molecule type" value="Genomic_DNA"/>
</dbReference>
<keyword evidence="3" id="KW-1185">Reference proteome</keyword>
<organism evidence="2 3">
    <name type="scientific">Aureitalea marina</name>
    <dbReference type="NCBI Taxonomy" id="930804"/>
    <lineage>
        <taxon>Bacteria</taxon>
        <taxon>Pseudomonadati</taxon>
        <taxon>Bacteroidota</taxon>
        <taxon>Flavobacteriia</taxon>
        <taxon>Flavobacteriales</taxon>
        <taxon>Flavobacteriaceae</taxon>
        <taxon>Aureitalea</taxon>
    </lineage>
</organism>
<gene>
    <name evidence="2" type="ORF">BST85_11150</name>
</gene>
<keyword evidence="1" id="KW-0732">Signal</keyword>
<sequence length="59" mass="6505">MRLSLLLPLVLLSASLIAQEGQHKNIIDIFHKGEDIGDLTASKRVNGNSVTYRVQTDIT</sequence>
<evidence type="ECO:0000313" key="2">
    <source>
        <dbReference type="EMBL" id="PQB05382.1"/>
    </source>
</evidence>
<feature type="chain" id="PRO_5015621708" evidence="1">
    <location>
        <begin position="19"/>
        <end position="59"/>
    </location>
</feature>
<evidence type="ECO:0000256" key="1">
    <source>
        <dbReference type="SAM" id="SignalP"/>
    </source>
</evidence>